<dbReference type="RefSeq" id="WP_072901139.1">
    <property type="nucleotide sequence ID" value="NZ_FQXB01000003.1"/>
</dbReference>
<dbReference type="OrthoDB" id="9812349at2"/>
<keyword evidence="4" id="KW-1185">Reference proteome</keyword>
<evidence type="ECO:0000256" key="2">
    <source>
        <dbReference type="SAM" id="Phobius"/>
    </source>
</evidence>
<keyword evidence="2" id="KW-1133">Transmembrane helix</keyword>
<evidence type="ECO:0000313" key="3">
    <source>
        <dbReference type="EMBL" id="SHH16369.1"/>
    </source>
</evidence>
<dbReference type="InterPro" id="IPR008523">
    <property type="entry name" value="DUF805"/>
</dbReference>
<dbReference type="STRING" id="1508389.SAMN05444003_2264"/>
<reference evidence="3 4" key="1">
    <citation type="submission" date="2016-11" db="EMBL/GenBank/DDBJ databases">
        <authorList>
            <person name="Jaros S."/>
            <person name="Januszkiewicz K."/>
            <person name="Wedrychowicz H."/>
        </authorList>
    </citation>
    <scope>NUCLEOTIDE SEQUENCE [LARGE SCALE GENOMIC DNA]</scope>
    <source>
        <strain evidence="3 4">DSM 28715</strain>
    </source>
</reference>
<protein>
    <submittedName>
        <fullName evidence="3">Uncharacterized membrane protein YhaH, DUF805 family</fullName>
    </submittedName>
</protein>
<evidence type="ECO:0000313" key="4">
    <source>
        <dbReference type="Proteomes" id="UP000184074"/>
    </source>
</evidence>
<sequence>MNFTEAIRSGFENYANFSGRAQRSAYWYWALFIVLVTLALNVLDTTFFSEFTELEDLANYAPGPLASLWSIAVLIPNLALAVRRLHDRDKSGWFVLLMFIPIVNFYILYLFVTRGTDGPNRFGEDPLGGSGKGSVSVLEKEGDGYSKSNIPPVDPDN</sequence>
<keyword evidence="2" id="KW-0472">Membrane</keyword>
<dbReference type="GO" id="GO:0005886">
    <property type="term" value="C:plasma membrane"/>
    <property type="evidence" value="ECO:0007669"/>
    <property type="project" value="TreeGrafter"/>
</dbReference>
<feature type="transmembrane region" description="Helical" evidence="2">
    <location>
        <begin position="63"/>
        <end position="82"/>
    </location>
</feature>
<dbReference type="PANTHER" id="PTHR34980:SF2">
    <property type="entry name" value="INNER MEMBRANE PROTEIN YHAH-RELATED"/>
    <property type="match status" value="1"/>
</dbReference>
<dbReference type="Proteomes" id="UP000184074">
    <property type="component" value="Unassembled WGS sequence"/>
</dbReference>
<dbReference type="AlphaFoldDB" id="A0A1M5QRI9"/>
<dbReference type="PANTHER" id="PTHR34980">
    <property type="entry name" value="INNER MEMBRANE PROTEIN-RELATED-RELATED"/>
    <property type="match status" value="1"/>
</dbReference>
<proteinExistence type="predicted"/>
<feature type="region of interest" description="Disordered" evidence="1">
    <location>
        <begin position="122"/>
        <end position="157"/>
    </location>
</feature>
<evidence type="ECO:0000256" key="1">
    <source>
        <dbReference type="SAM" id="MobiDB-lite"/>
    </source>
</evidence>
<accession>A0A1M5QRI9</accession>
<feature type="transmembrane region" description="Helical" evidence="2">
    <location>
        <begin position="94"/>
        <end position="112"/>
    </location>
</feature>
<gene>
    <name evidence="3" type="ORF">SAMN05444003_2264</name>
</gene>
<dbReference type="Pfam" id="PF05656">
    <property type="entry name" value="DUF805"/>
    <property type="match status" value="1"/>
</dbReference>
<name>A0A1M5QRI9_9RHOB</name>
<dbReference type="EMBL" id="FQXB01000003">
    <property type="protein sequence ID" value="SHH16369.1"/>
    <property type="molecule type" value="Genomic_DNA"/>
</dbReference>
<organism evidence="3 4">
    <name type="scientific">Cognatiyoonia sediminum</name>
    <dbReference type="NCBI Taxonomy" id="1508389"/>
    <lineage>
        <taxon>Bacteria</taxon>
        <taxon>Pseudomonadati</taxon>
        <taxon>Pseudomonadota</taxon>
        <taxon>Alphaproteobacteria</taxon>
        <taxon>Rhodobacterales</taxon>
        <taxon>Paracoccaceae</taxon>
        <taxon>Cognatiyoonia</taxon>
    </lineage>
</organism>
<feature type="transmembrane region" description="Helical" evidence="2">
    <location>
        <begin position="26"/>
        <end position="43"/>
    </location>
</feature>
<keyword evidence="2" id="KW-0812">Transmembrane</keyword>